<gene>
    <name evidence="2" type="ORF">LTRI10_LOCUS181</name>
</gene>
<feature type="region of interest" description="Disordered" evidence="1">
    <location>
        <begin position="39"/>
        <end position="74"/>
    </location>
</feature>
<dbReference type="EMBL" id="OZ034813">
    <property type="protein sequence ID" value="CAL1352192.1"/>
    <property type="molecule type" value="Genomic_DNA"/>
</dbReference>
<protein>
    <submittedName>
        <fullName evidence="2">Uncharacterized protein</fullName>
    </submittedName>
</protein>
<name>A0AAV2C772_9ROSI</name>
<evidence type="ECO:0000313" key="2">
    <source>
        <dbReference type="EMBL" id="CAL1352192.1"/>
    </source>
</evidence>
<proteinExistence type="predicted"/>
<evidence type="ECO:0000313" key="3">
    <source>
        <dbReference type="Proteomes" id="UP001497516"/>
    </source>
</evidence>
<evidence type="ECO:0000256" key="1">
    <source>
        <dbReference type="SAM" id="MobiDB-lite"/>
    </source>
</evidence>
<organism evidence="2 3">
    <name type="scientific">Linum trigynum</name>
    <dbReference type="NCBI Taxonomy" id="586398"/>
    <lineage>
        <taxon>Eukaryota</taxon>
        <taxon>Viridiplantae</taxon>
        <taxon>Streptophyta</taxon>
        <taxon>Embryophyta</taxon>
        <taxon>Tracheophyta</taxon>
        <taxon>Spermatophyta</taxon>
        <taxon>Magnoliopsida</taxon>
        <taxon>eudicotyledons</taxon>
        <taxon>Gunneridae</taxon>
        <taxon>Pentapetalae</taxon>
        <taxon>rosids</taxon>
        <taxon>fabids</taxon>
        <taxon>Malpighiales</taxon>
        <taxon>Linaceae</taxon>
        <taxon>Linum</taxon>
    </lineage>
</organism>
<reference evidence="2 3" key="1">
    <citation type="submission" date="2024-04" db="EMBL/GenBank/DDBJ databases">
        <authorList>
            <person name="Fracassetti M."/>
        </authorList>
    </citation>
    <scope>NUCLEOTIDE SEQUENCE [LARGE SCALE GENOMIC DNA]</scope>
</reference>
<sequence>MGNGDGSGGQPEYYDYKGERIQTPPGQPEYYTYNYGDSEMIHSRPKRSPERPKVQAADMNKTKEKATDGTRGRR</sequence>
<accession>A0AAV2C772</accession>
<feature type="region of interest" description="Disordered" evidence="1">
    <location>
        <begin position="1"/>
        <end position="27"/>
    </location>
</feature>
<feature type="compositionally biased region" description="Basic and acidic residues" evidence="1">
    <location>
        <begin position="60"/>
        <end position="74"/>
    </location>
</feature>
<dbReference type="AlphaFoldDB" id="A0AAV2C772"/>
<dbReference type="Proteomes" id="UP001497516">
    <property type="component" value="Chromosome 1"/>
</dbReference>
<feature type="compositionally biased region" description="Basic and acidic residues" evidence="1">
    <location>
        <begin position="39"/>
        <end position="53"/>
    </location>
</feature>
<keyword evidence="3" id="KW-1185">Reference proteome</keyword>